<evidence type="ECO:0000256" key="7">
    <source>
        <dbReference type="ARBA" id="ARBA00023139"/>
    </source>
</evidence>
<feature type="binding site" evidence="10">
    <location>
        <begin position="673"/>
        <end position="674"/>
    </location>
    <ligand>
        <name>GTP</name>
        <dbReference type="ChEBI" id="CHEBI:37565"/>
    </ligand>
</feature>
<dbReference type="GO" id="GO:0007189">
    <property type="term" value="P:adenylate cyclase-activating G protein-coupled receptor signaling pathway"/>
    <property type="evidence" value="ECO:0007669"/>
    <property type="project" value="TreeGrafter"/>
</dbReference>
<dbReference type="InterPro" id="IPR011025">
    <property type="entry name" value="GproteinA_insert"/>
</dbReference>
<feature type="binding site" evidence="10">
    <location>
        <begin position="792"/>
        <end position="795"/>
    </location>
    <ligand>
        <name>GTP</name>
        <dbReference type="ChEBI" id="CHEBI:37565"/>
    </ligand>
</feature>
<dbReference type="GO" id="GO:0003924">
    <property type="term" value="F:GTPase activity"/>
    <property type="evidence" value="ECO:0007669"/>
    <property type="project" value="InterPro"/>
</dbReference>
<keyword evidence="6 10" id="KW-0342">GTP-binding</keyword>
<keyword evidence="14" id="KW-1185">Reference proteome</keyword>
<dbReference type="SUPFAM" id="SSF52540">
    <property type="entry name" value="P-loop containing nucleoside triphosphate hydrolases"/>
    <property type="match status" value="1"/>
</dbReference>
<name>A0A8H6YJX8_9AGAR</name>
<comment type="caution">
    <text evidence="13">The sequence shown here is derived from an EMBL/GenBank/DDBJ whole genome shotgun (WGS) entry which is preliminary data.</text>
</comment>
<dbReference type="PANTHER" id="PTHR10218:SF369">
    <property type="entry name" value="GUANINE NUCLEOTIDE-BINDING PROTEIN ALPHA-2 SUBUNIT"/>
    <property type="match status" value="1"/>
</dbReference>
<keyword evidence="9" id="KW-0449">Lipoprotein</keyword>
<keyword evidence="2" id="KW-0519">Myristate</keyword>
<dbReference type="EMBL" id="JACAZI010000005">
    <property type="protein sequence ID" value="KAF7359644.1"/>
    <property type="molecule type" value="Genomic_DNA"/>
</dbReference>
<comment type="subunit">
    <text evidence="1">G proteins are composed of 3 units; alpha, beta and gamma. The alpha chain contains the guanine nucleotide binding site.</text>
</comment>
<feature type="binding site" evidence="10">
    <location>
        <begin position="508"/>
        <end position="513"/>
    </location>
    <ligand>
        <name>GTP</name>
        <dbReference type="ChEBI" id="CHEBI:37565"/>
    </ligand>
</feature>
<dbReference type="InterPro" id="IPR001019">
    <property type="entry name" value="Gprotein_alpha_su"/>
</dbReference>
<evidence type="ECO:0000256" key="1">
    <source>
        <dbReference type="ARBA" id="ARBA00011356"/>
    </source>
</evidence>
<dbReference type="GO" id="GO:0010255">
    <property type="term" value="P:glucose mediated signaling pathway"/>
    <property type="evidence" value="ECO:0007669"/>
    <property type="project" value="UniProtKB-ARBA"/>
</dbReference>
<feature type="compositionally biased region" description="Polar residues" evidence="12">
    <location>
        <begin position="398"/>
        <end position="409"/>
    </location>
</feature>
<evidence type="ECO:0000256" key="2">
    <source>
        <dbReference type="ARBA" id="ARBA00022707"/>
    </source>
</evidence>
<evidence type="ECO:0000256" key="10">
    <source>
        <dbReference type="PIRSR" id="PIRSR601019-1"/>
    </source>
</evidence>
<evidence type="ECO:0000256" key="5">
    <source>
        <dbReference type="ARBA" id="ARBA00022842"/>
    </source>
</evidence>
<dbReference type="InterPro" id="IPR002975">
    <property type="entry name" value="Fungi_Gprotein_alpha"/>
</dbReference>
<feature type="compositionally biased region" description="Basic and acidic residues" evidence="12">
    <location>
        <begin position="440"/>
        <end position="449"/>
    </location>
</feature>
<keyword evidence="5 11" id="KW-0460">Magnesium</keyword>
<dbReference type="PROSITE" id="PS51882">
    <property type="entry name" value="G_ALPHA"/>
    <property type="match status" value="1"/>
</dbReference>
<feature type="compositionally biased region" description="Basic and acidic residues" evidence="12">
    <location>
        <begin position="586"/>
        <end position="596"/>
    </location>
</feature>
<keyword evidence="3 11" id="KW-0479">Metal-binding</keyword>
<evidence type="ECO:0000256" key="8">
    <source>
        <dbReference type="ARBA" id="ARBA00023224"/>
    </source>
</evidence>
<feature type="compositionally biased region" description="Polar residues" evidence="12">
    <location>
        <begin position="430"/>
        <end position="439"/>
    </location>
</feature>
<dbReference type="GO" id="GO:0001664">
    <property type="term" value="F:G protein-coupled receptor binding"/>
    <property type="evidence" value="ECO:0007669"/>
    <property type="project" value="InterPro"/>
</dbReference>
<dbReference type="Gene3D" id="3.40.50.300">
    <property type="entry name" value="P-loop containing nucleotide triphosphate hydrolases"/>
    <property type="match status" value="2"/>
</dbReference>
<feature type="binding site" evidence="10">
    <location>
        <position position="847"/>
    </location>
    <ligand>
        <name>GTP</name>
        <dbReference type="ChEBI" id="CHEBI:37565"/>
    </ligand>
</feature>
<dbReference type="OrthoDB" id="3066495at2759"/>
<dbReference type="InterPro" id="IPR027417">
    <property type="entry name" value="P-loop_NTPase"/>
</dbReference>
<evidence type="ECO:0000313" key="13">
    <source>
        <dbReference type="EMBL" id="KAF7359644.1"/>
    </source>
</evidence>
<keyword evidence="8" id="KW-0807">Transducer</keyword>
<feature type="region of interest" description="Disordered" evidence="12">
    <location>
        <begin position="582"/>
        <end position="607"/>
    </location>
</feature>
<dbReference type="GO" id="GO:0046872">
    <property type="term" value="F:metal ion binding"/>
    <property type="evidence" value="ECO:0007669"/>
    <property type="project" value="UniProtKB-KW"/>
</dbReference>
<dbReference type="FunFam" id="3.40.50.300:FF:000181">
    <property type="entry name" value="Guanine nucleotide-binding protein subunit alpha"/>
    <property type="match status" value="1"/>
</dbReference>
<gene>
    <name evidence="13" type="ORF">MVEN_00688500</name>
</gene>
<dbReference type="GO" id="GO:0031683">
    <property type="term" value="F:G-protein beta/gamma-subunit complex binding"/>
    <property type="evidence" value="ECO:0007669"/>
    <property type="project" value="InterPro"/>
</dbReference>
<dbReference type="GO" id="GO:0005525">
    <property type="term" value="F:GTP binding"/>
    <property type="evidence" value="ECO:0007669"/>
    <property type="project" value="UniProtKB-KW"/>
</dbReference>
<dbReference type="PRINTS" id="PR00318">
    <property type="entry name" value="GPROTEINA"/>
</dbReference>
<evidence type="ECO:0000256" key="3">
    <source>
        <dbReference type="ARBA" id="ARBA00022723"/>
    </source>
</evidence>
<dbReference type="PRINTS" id="PR01241">
    <property type="entry name" value="GPROTEINAFNG"/>
</dbReference>
<feature type="region of interest" description="Disordered" evidence="12">
    <location>
        <begin position="383"/>
        <end position="449"/>
    </location>
</feature>
<accession>A0A8H6YJX8</accession>
<proteinExistence type="predicted"/>
<evidence type="ECO:0000256" key="4">
    <source>
        <dbReference type="ARBA" id="ARBA00022741"/>
    </source>
</evidence>
<dbReference type="CDD" id="cd00066">
    <property type="entry name" value="G-alpha"/>
    <property type="match status" value="1"/>
</dbReference>
<evidence type="ECO:0000256" key="9">
    <source>
        <dbReference type="ARBA" id="ARBA00023288"/>
    </source>
</evidence>
<organism evidence="13 14">
    <name type="scientific">Mycena venus</name>
    <dbReference type="NCBI Taxonomy" id="2733690"/>
    <lineage>
        <taxon>Eukaryota</taxon>
        <taxon>Fungi</taxon>
        <taxon>Dikarya</taxon>
        <taxon>Basidiomycota</taxon>
        <taxon>Agaricomycotina</taxon>
        <taxon>Agaricomycetes</taxon>
        <taxon>Agaricomycetidae</taxon>
        <taxon>Agaricales</taxon>
        <taxon>Marasmiineae</taxon>
        <taxon>Mycenaceae</taxon>
        <taxon>Mycena</taxon>
    </lineage>
</organism>
<feature type="compositionally biased region" description="Basic and acidic residues" evidence="12">
    <location>
        <begin position="384"/>
        <end position="397"/>
    </location>
</feature>
<dbReference type="Gene3D" id="1.10.400.10">
    <property type="entry name" value="GI Alpha 1, domain 2-like"/>
    <property type="match status" value="1"/>
</dbReference>
<dbReference type="GO" id="GO:0005834">
    <property type="term" value="C:heterotrimeric G-protein complex"/>
    <property type="evidence" value="ECO:0007669"/>
    <property type="project" value="InterPro"/>
</dbReference>
<dbReference type="SMART" id="SM00275">
    <property type="entry name" value="G_alpha"/>
    <property type="match status" value="1"/>
</dbReference>
<dbReference type="PANTHER" id="PTHR10218">
    <property type="entry name" value="GTP-BINDING PROTEIN ALPHA SUBUNIT"/>
    <property type="match status" value="1"/>
</dbReference>
<reference evidence="13" key="1">
    <citation type="submission" date="2020-05" db="EMBL/GenBank/DDBJ databases">
        <title>Mycena genomes resolve the evolution of fungal bioluminescence.</title>
        <authorList>
            <person name="Tsai I.J."/>
        </authorList>
    </citation>
    <scope>NUCLEOTIDE SEQUENCE</scope>
    <source>
        <strain evidence="13">CCC161011</strain>
    </source>
</reference>
<evidence type="ECO:0000313" key="14">
    <source>
        <dbReference type="Proteomes" id="UP000620124"/>
    </source>
</evidence>
<dbReference type="Pfam" id="PF00503">
    <property type="entry name" value="G-alpha"/>
    <property type="match status" value="1"/>
</dbReference>
<dbReference type="GO" id="GO:0005737">
    <property type="term" value="C:cytoplasm"/>
    <property type="evidence" value="ECO:0007669"/>
    <property type="project" value="TreeGrafter"/>
</dbReference>
<feature type="binding site" evidence="11">
    <location>
        <position position="512"/>
    </location>
    <ligand>
        <name>Mg(2+)</name>
        <dbReference type="ChEBI" id="CHEBI:18420"/>
    </ligand>
</feature>
<dbReference type="SUPFAM" id="SSF47895">
    <property type="entry name" value="Transducin (alpha subunit), insertion domain"/>
    <property type="match status" value="1"/>
</dbReference>
<keyword evidence="7" id="KW-0564">Palmitate</keyword>
<feature type="binding site" evidence="11">
    <location>
        <position position="704"/>
    </location>
    <ligand>
        <name>Mg(2+)</name>
        <dbReference type="ChEBI" id="CHEBI:18420"/>
    </ligand>
</feature>
<sequence>MASHIVSNALIQWDPHVDRTVQTQEGSGSRKRWALLRSALASPSPGRTLDQIYTSLGKVLETQANRAAHNLGLGPHVVAEKIKSVLGDGDERVEKLVLLRTSIAPKLENLCKRLMKYTLPTQSAKTQSQAFKNIVDIITLFPGLRTHLLRTECMDGATSMVNICAVWDRCVGSPTEEWTFWQTLAATSLSDNTIAPILEETAILQLMRCDEDGLSVIERLLIENDCSCSKFSKALCVRYLGGILDLPGFWSDTGTVHSNVAKKLCAEMVRLLRDIGVDILILGPIAESVPMDDYDGIDFLATTILNGLSSWFDRFDNEAWAVQPWYENFRQFLQLLRSPRSAVILPNAFAGATSFDDILPAVYHNAEVDILVACAEGGSNTRDAIPDDHLGQLDNRNDSTSSFSSNITEQVEHSQDPGSLGGDDIDSLERQSQNSTDRSSTSDHNHPDSVVDITEVDAYTGSGNLETGGDVLGLSRILQKLGVINRQISDDSKRPKKECKILVLGPGESGKSTIVKQMRLIHQAGFNERERAEYRSTIYRNVLDSAVALARVVRRVGLAALGEEEREWARAVLRAFPVEPGARGMGDGERESKEVGGTDEDGTRGSVEVGLDPVPFTLAEERTRSRSPYFYDGLAQTHAVLTPALADAIWHVARVPAVERLVDENPAEFCLIDSAGYFFSSIHRIAAPTYVPSEEDVLRARAQSTAIIETRFWMGDLMIHMFDVGGVRSERKKWIHCFESVTSIIFCTALSEYDQVLLEERKVNRMRESLYLFESVINSRWFLRTSVFLFLNKIDVFKRKLPKIPFARFFPEYEGGNDLQRAAKYILWKFMQGNRAKLTVYPHITQATDTKNIRLVFAAVKETVLQNALKDSGIL</sequence>
<protein>
    <submittedName>
        <fullName evidence="13">Heterotrimeric G-protein alpha subunit, GPA3-like protein</fullName>
    </submittedName>
</protein>
<evidence type="ECO:0000256" key="6">
    <source>
        <dbReference type="ARBA" id="ARBA00023134"/>
    </source>
</evidence>
<dbReference type="AlphaFoldDB" id="A0A8H6YJX8"/>
<evidence type="ECO:0000256" key="11">
    <source>
        <dbReference type="PIRSR" id="PIRSR601019-2"/>
    </source>
</evidence>
<evidence type="ECO:0000256" key="12">
    <source>
        <dbReference type="SAM" id="MobiDB-lite"/>
    </source>
</evidence>
<keyword evidence="4 10" id="KW-0547">Nucleotide-binding</keyword>
<dbReference type="Proteomes" id="UP000620124">
    <property type="component" value="Unassembled WGS sequence"/>
</dbReference>